<dbReference type="Proteomes" id="UP000242457">
    <property type="component" value="Unassembled WGS sequence"/>
</dbReference>
<sequence length="210" mass="24751">MGVGAFHHPPRAKYSEETKNLMKLLMQESKISMMKRKSIQEAINKGESLPPVMEKSKMEVLMPTVWKKRSKDMIVKSGAYEREQYRRLSPLRNKEKQKRHLASMMAYGKDIETPRESKILHKTRRESHISDNDPIDDLVRGIQERMEFLSDMECLGMGKKYRPIIQQEIAHKLRLIESIDKQKCKEIRKEMKEFEKPLPKPFPLGQLDEN</sequence>
<dbReference type="InterPro" id="IPR007914">
    <property type="entry name" value="UPF0193"/>
</dbReference>
<reference evidence="1 2" key="1">
    <citation type="submission" date="2014-07" db="EMBL/GenBank/DDBJ databases">
        <title>Genomic and transcriptomic analysis on Apis cerana provide comprehensive insights into honey bee biology.</title>
        <authorList>
            <person name="Diao Q."/>
            <person name="Sun L."/>
            <person name="Zheng H."/>
            <person name="Zheng H."/>
            <person name="Xu S."/>
            <person name="Wang S."/>
            <person name="Zeng Z."/>
            <person name="Hu F."/>
            <person name="Su S."/>
            <person name="Wu J."/>
        </authorList>
    </citation>
    <scope>NUCLEOTIDE SEQUENCE [LARGE SCALE GENOMIC DNA]</scope>
    <source>
        <tissue evidence="1">Pupae without intestine</tissue>
    </source>
</reference>
<evidence type="ECO:0000313" key="2">
    <source>
        <dbReference type="Proteomes" id="UP000242457"/>
    </source>
</evidence>
<organism evidence="1 2">
    <name type="scientific">Apis cerana cerana</name>
    <name type="common">Oriental honeybee</name>
    <dbReference type="NCBI Taxonomy" id="94128"/>
    <lineage>
        <taxon>Eukaryota</taxon>
        <taxon>Metazoa</taxon>
        <taxon>Ecdysozoa</taxon>
        <taxon>Arthropoda</taxon>
        <taxon>Hexapoda</taxon>
        <taxon>Insecta</taxon>
        <taxon>Pterygota</taxon>
        <taxon>Neoptera</taxon>
        <taxon>Endopterygota</taxon>
        <taxon>Hymenoptera</taxon>
        <taxon>Apocrita</taxon>
        <taxon>Aculeata</taxon>
        <taxon>Apoidea</taxon>
        <taxon>Anthophila</taxon>
        <taxon>Apidae</taxon>
        <taxon>Apis</taxon>
    </lineage>
</organism>
<dbReference type="OrthoDB" id="10262032at2759"/>
<dbReference type="PANTHER" id="PTHR28348:SF1">
    <property type="entry name" value="UPF0193 PROTEIN EVG1"/>
    <property type="match status" value="1"/>
</dbReference>
<accession>A0A2A3E684</accession>
<dbReference type="STRING" id="94128.A0A2A3E684"/>
<protein>
    <submittedName>
        <fullName evidence="1">UPF0193 protein EVG1</fullName>
    </submittedName>
</protein>
<evidence type="ECO:0000313" key="1">
    <source>
        <dbReference type="EMBL" id="PBC27220.1"/>
    </source>
</evidence>
<dbReference type="PANTHER" id="PTHR28348">
    <property type="entry name" value="UPF0193 PROTEIN EVG1"/>
    <property type="match status" value="1"/>
</dbReference>
<name>A0A2A3E684_APICC</name>
<gene>
    <name evidence="1" type="ORF">APICC_04796</name>
</gene>
<keyword evidence="2" id="KW-1185">Reference proteome</keyword>
<dbReference type="AlphaFoldDB" id="A0A2A3E684"/>
<proteinExistence type="predicted"/>
<dbReference type="Pfam" id="PF05250">
    <property type="entry name" value="UPF0193"/>
    <property type="match status" value="1"/>
</dbReference>
<dbReference type="EMBL" id="KZ288355">
    <property type="protein sequence ID" value="PBC27220.1"/>
    <property type="molecule type" value="Genomic_DNA"/>
</dbReference>